<dbReference type="Proteomes" id="UP001231189">
    <property type="component" value="Unassembled WGS sequence"/>
</dbReference>
<dbReference type="Pfam" id="PF00078">
    <property type="entry name" value="RVT_1"/>
    <property type="match status" value="1"/>
</dbReference>
<dbReference type="InterPro" id="IPR043128">
    <property type="entry name" value="Rev_trsase/Diguanyl_cyclase"/>
</dbReference>
<feature type="compositionally biased region" description="Gly residues" evidence="1">
    <location>
        <begin position="22"/>
        <end position="31"/>
    </location>
</feature>
<keyword evidence="4" id="KW-1185">Reference proteome</keyword>
<name>A0AAD8TG20_LOLMU</name>
<reference evidence="3" key="1">
    <citation type="submission" date="2023-07" db="EMBL/GenBank/DDBJ databases">
        <title>A chromosome-level genome assembly of Lolium multiflorum.</title>
        <authorList>
            <person name="Chen Y."/>
            <person name="Copetti D."/>
            <person name="Kolliker R."/>
            <person name="Studer B."/>
        </authorList>
    </citation>
    <scope>NUCLEOTIDE SEQUENCE</scope>
    <source>
        <strain evidence="3">02402/16</strain>
        <tissue evidence="3">Leaf</tissue>
    </source>
</reference>
<dbReference type="EMBL" id="JAUUTY010000002">
    <property type="protein sequence ID" value="KAK1680936.1"/>
    <property type="molecule type" value="Genomic_DNA"/>
</dbReference>
<evidence type="ECO:0000313" key="4">
    <source>
        <dbReference type="Proteomes" id="UP001231189"/>
    </source>
</evidence>
<dbReference type="PANTHER" id="PTHR37984:SF5">
    <property type="entry name" value="PROTEIN NYNRIN-LIKE"/>
    <property type="match status" value="1"/>
</dbReference>
<dbReference type="AlphaFoldDB" id="A0AAD8TG20"/>
<protein>
    <recommendedName>
        <fullName evidence="2">Reverse transcriptase domain-containing protein</fullName>
    </recommendedName>
</protein>
<accession>A0AAD8TG20</accession>
<evidence type="ECO:0000256" key="1">
    <source>
        <dbReference type="SAM" id="MobiDB-lite"/>
    </source>
</evidence>
<feature type="domain" description="Reverse transcriptase" evidence="2">
    <location>
        <begin position="432"/>
        <end position="519"/>
    </location>
</feature>
<evidence type="ECO:0000259" key="2">
    <source>
        <dbReference type="Pfam" id="PF00078"/>
    </source>
</evidence>
<feature type="region of interest" description="Disordered" evidence="1">
    <location>
        <begin position="371"/>
        <end position="390"/>
    </location>
</feature>
<proteinExistence type="predicted"/>
<dbReference type="CDD" id="cd01647">
    <property type="entry name" value="RT_LTR"/>
    <property type="match status" value="1"/>
</dbReference>
<dbReference type="InterPro" id="IPR043502">
    <property type="entry name" value="DNA/RNA_pol_sf"/>
</dbReference>
<feature type="region of interest" description="Disordered" evidence="1">
    <location>
        <begin position="1"/>
        <end position="44"/>
    </location>
</feature>
<dbReference type="PANTHER" id="PTHR37984">
    <property type="entry name" value="PROTEIN CBG26694"/>
    <property type="match status" value="1"/>
</dbReference>
<organism evidence="3 4">
    <name type="scientific">Lolium multiflorum</name>
    <name type="common">Italian ryegrass</name>
    <name type="synonym">Lolium perenne subsp. multiflorum</name>
    <dbReference type="NCBI Taxonomy" id="4521"/>
    <lineage>
        <taxon>Eukaryota</taxon>
        <taxon>Viridiplantae</taxon>
        <taxon>Streptophyta</taxon>
        <taxon>Embryophyta</taxon>
        <taxon>Tracheophyta</taxon>
        <taxon>Spermatophyta</taxon>
        <taxon>Magnoliopsida</taxon>
        <taxon>Liliopsida</taxon>
        <taxon>Poales</taxon>
        <taxon>Poaceae</taxon>
        <taxon>BOP clade</taxon>
        <taxon>Pooideae</taxon>
        <taxon>Poodae</taxon>
        <taxon>Poeae</taxon>
        <taxon>Poeae Chloroplast Group 2 (Poeae type)</taxon>
        <taxon>Loliodinae</taxon>
        <taxon>Loliinae</taxon>
        <taxon>Lolium</taxon>
    </lineage>
</organism>
<dbReference type="InterPro" id="IPR050951">
    <property type="entry name" value="Retrovirus_Pol_polyprotein"/>
</dbReference>
<evidence type="ECO:0000313" key="3">
    <source>
        <dbReference type="EMBL" id="KAK1680936.1"/>
    </source>
</evidence>
<sequence length="572" mass="62063">MCCLPKPTGEQRRATRRAGRLPGTGGSGPSGDGPQNSGTRPGYCEGVPPDLYLSNVELVVRKEKLHKPKVQHKVHDVLSIDVGDVSAMPVDDKPVLVGDKPDEATLVVDVDVAACATVPVCVDASIQTDDVCADDVSVHMAQMRVGGVGGERVSGDSGQRHYRARSTAVQFFTNDIGIPNGPAEEGRFAPPRDTDRIGFVSGRLRFSGSSSSFEISAEEISPPRFVKSASNEKLADIFGNISFWSPTYSDLSRDSESIDSFDFINRSTSVRAGLTDPRNGVTSFKRTNPTKYHQVYVIGEASRPEEETLEAFDDLGNPYIDPADLTRGLGTKYVGPTPRQRVHLSQEAWDRVSRALNGTDPMTTTATAEELQPRYAKPSRATAIAKPRSGGQESLFRHAAGMGSAPEGSSIDTTAIFINAAVSHEEGVVLHRGSGLYRTMPFGLKNAGVTYQRMMQKCLATQIGKKIQLYIDDVIITTKQGSSLIDDLKETFDNLDKFCLKMNPTKCSFGVPAGELLGFLVSARGIEANPEKIQAIVTMRKPTKLKEIQQLTRRVVALSRFVARLGEKALPF</sequence>
<dbReference type="SUPFAM" id="SSF56672">
    <property type="entry name" value="DNA/RNA polymerases"/>
    <property type="match status" value="1"/>
</dbReference>
<dbReference type="InterPro" id="IPR000477">
    <property type="entry name" value="RT_dom"/>
</dbReference>
<dbReference type="Gene3D" id="3.30.70.270">
    <property type="match status" value="1"/>
</dbReference>
<gene>
    <name evidence="3" type="ORF">QYE76_041784</name>
</gene>
<comment type="caution">
    <text evidence="3">The sequence shown here is derived from an EMBL/GenBank/DDBJ whole genome shotgun (WGS) entry which is preliminary data.</text>
</comment>